<gene>
    <name evidence="7" type="ORF">Q760_09010</name>
</gene>
<evidence type="ECO:0000313" key="8">
    <source>
        <dbReference type="Proteomes" id="UP000029833"/>
    </source>
</evidence>
<evidence type="ECO:0000313" key="7">
    <source>
        <dbReference type="EMBL" id="KGM03170.1"/>
    </source>
</evidence>
<keyword evidence="4" id="KW-0472">Membrane</keyword>
<organism evidence="7 8">
    <name type="scientific">Cellulomonas cellasea DSM 20118</name>
    <dbReference type="NCBI Taxonomy" id="1408250"/>
    <lineage>
        <taxon>Bacteria</taxon>
        <taxon>Bacillati</taxon>
        <taxon>Actinomycetota</taxon>
        <taxon>Actinomycetes</taxon>
        <taxon>Micrococcales</taxon>
        <taxon>Cellulomonadaceae</taxon>
        <taxon>Cellulomonas</taxon>
    </lineage>
</organism>
<feature type="chain" id="PRO_5001967013" evidence="6">
    <location>
        <begin position="20"/>
        <end position="283"/>
    </location>
</feature>
<dbReference type="GO" id="GO:0016020">
    <property type="term" value="C:membrane"/>
    <property type="evidence" value="ECO:0007669"/>
    <property type="project" value="UniProtKB-SubCell"/>
</dbReference>
<dbReference type="AlphaFoldDB" id="A0A0A0B8G2"/>
<dbReference type="SUPFAM" id="SSF55486">
    <property type="entry name" value="Metalloproteases ('zincins'), catalytic domain"/>
    <property type="match status" value="1"/>
</dbReference>
<reference evidence="7 8" key="1">
    <citation type="submission" date="2013-10" db="EMBL/GenBank/DDBJ databases">
        <authorList>
            <person name="Wang G."/>
            <person name="Zhuang W."/>
        </authorList>
    </citation>
    <scope>NUCLEOTIDE SEQUENCE [LARGE SCALE GENOMIC DNA]</scope>
    <source>
        <strain evidence="7 8">DSM 20118</strain>
    </source>
</reference>
<dbReference type="Pfam" id="PF04228">
    <property type="entry name" value="Zn_peptidase"/>
    <property type="match status" value="1"/>
</dbReference>
<evidence type="ECO:0000256" key="2">
    <source>
        <dbReference type="ARBA" id="ARBA00022692"/>
    </source>
</evidence>
<dbReference type="RefSeq" id="WP_052103652.1">
    <property type="nucleotide sequence ID" value="NZ_AXNT01000022.1"/>
</dbReference>
<keyword evidence="8" id="KW-1185">Reference proteome</keyword>
<dbReference type="InterPro" id="IPR007343">
    <property type="entry name" value="Uncharacterised_pept_Zn_put"/>
</dbReference>
<comment type="caution">
    <text evidence="7">The sequence shown here is derived from an EMBL/GenBank/DDBJ whole genome shotgun (WGS) entry which is preliminary data.</text>
</comment>
<keyword evidence="3" id="KW-1133">Transmembrane helix</keyword>
<evidence type="ECO:0000256" key="5">
    <source>
        <dbReference type="SAM" id="MobiDB-lite"/>
    </source>
</evidence>
<feature type="signal peptide" evidence="6">
    <location>
        <begin position="1"/>
        <end position="19"/>
    </location>
</feature>
<keyword evidence="2" id="KW-0812">Transmembrane</keyword>
<evidence type="ECO:0000256" key="3">
    <source>
        <dbReference type="ARBA" id="ARBA00022989"/>
    </source>
</evidence>
<dbReference type="PANTHER" id="PTHR30168:SF0">
    <property type="entry name" value="INNER MEMBRANE PROTEIN"/>
    <property type="match status" value="1"/>
</dbReference>
<proteinExistence type="predicted"/>
<accession>A0A0A0B8G2</accession>
<dbReference type="EMBL" id="AXNT01000022">
    <property type="protein sequence ID" value="KGM03170.1"/>
    <property type="molecule type" value="Genomic_DNA"/>
</dbReference>
<evidence type="ECO:0000256" key="6">
    <source>
        <dbReference type="SAM" id="SignalP"/>
    </source>
</evidence>
<dbReference type="PANTHER" id="PTHR30168">
    <property type="entry name" value="PUTATIVE MEMBRANE PROTEIN YPFJ"/>
    <property type="match status" value="1"/>
</dbReference>
<evidence type="ECO:0000256" key="1">
    <source>
        <dbReference type="ARBA" id="ARBA00004167"/>
    </source>
</evidence>
<name>A0A0A0B8G2_9CELL</name>
<dbReference type="Proteomes" id="UP000029833">
    <property type="component" value="Unassembled WGS sequence"/>
</dbReference>
<dbReference type="PROSITE" id="PS51257">
    <property type="entry name" value="PROKAR_LIPOPROTEIN"/>
    <property type="match status" value="1"/>
</dbReference>
<feature type="region of interest" description="Disordered" evidence="5">
    <location>
        <begin position="51"/>
        <end position="71"/>
    </location>
</feature>
<comment type="subcellular location">
    <subcellularLocation>
        <location evidence="1">Membrane</location>
        <topology evidence="1">Single-pass membrane protein</topology>
    </subcellularLocation>
</comment>
<protein>
    <submittedName>
        <fullName evidence="7">LpqM protein</fullName>
    </submittedName>
</protein>
<evidence type="ECO:0000256" key="4">
    <source>
        <dbReference type="ARBA" id="ARBA00023136"/>
    </source>
</evidence>
<keyword evidence="6" id="KW-0732">Signal</keyword>
<sequence length="283" mass="30705">MPTLSRLRPVVVVVAVALALTGCGFDTTVGDGTNRARAQEILDEIQAAVEEAQAENSAETGDFGEDPPAETGAIRTDTNTAFVYEDYQATLEGVIASLDEFWARELPATFQAEYTRPTRFVYYRPEQEAGPRCGDEAAPAQNAFYCPAGDFIAWDESGLMIPYYVSSGDFAAAFVLAHEYGHAMQFRLPEQEQLGVLRELQADCFAGAWARDVQEQGLLEAGDLDEATLAVFSVRDVPGTPFTDPRAHGSGFERTRAFADGYEGGAGTCYPAPAEDWVVEAQQ</sequence>